<dbReference type="EMBL" id="WJYA01000005">
    <property type="protein sequence ID" value="MTE26988.1"/>
    <property type="molecule type" value="Genomic_DNA"/>
</dbReference>
<keyword evidence="3" id="KW-1185">Reference proteome</keyword>
<dbReference type="Proteomes" id="UP000447545">
    <property type="component" value="Unassembled WGS sequence"/>
</dbReference>
<evidence type="ECO:0000313" key="2">
    <source>
        <dbReference type="EMBL" id="MTE26988.1"/>
    </source>
</evidence>
<evidence type="ECO:0000313" key="3">
    <source>
        <dbReference type="Proteomes" id="UP000447545"/>
    </source>
</evidence>
<feature type="domain" description="DUF4382" evidence="1">
    <location>
        <begin position="70"/>
        <end position="195"/>
    </location>
</feature>
<sequence length="213" mass="24512">MQLVYKNTQNHKITVFLLCNYSIPQIMKHLQAINPLLYSFFLLICFTSCTKDDVNAEFTSITVKLKSTSQEHDKVFIDIEDVQFKVKEDDNEPNAWMSLNAINQGTYNACNLNEDSALLLVDHIEIESTFIHEIRLVLGDNNFMDVNGLLMSLEVENLGNATPSNLVKSELISNRSYEFVIDLDIDSSISFNDEENIMVFNPKLYTSIRQYEY</sequence>
<proteinExistence type="predicted"/>
<dbReference type="Pfam" id="PF14321">
    <property type="entry name" value="DUF4382"/>
    <property type="match status" value="1"/>
</dbReference>
<dbReference type="AlphaFoldDB" id="A0A7K1GF05"/>
<evidence type="ECO:0000259" key="1">
    <source>
        <dbReference type="Pfam" id="PF14321"/>
    </source>
</evidence>
<protein>
    <submittedName>
        <fullName evidence="2">DUF4382 domain-containing protein</fullName>
    </submittedName>
</protein>
<organism evidence="2 3">
    <name type="scientific">Winogradskyella ouciana</name>
    <dbReference type="NCBI Taxonomy" id="2608631"/>
    <lineage>
        <taxon>Bacteria</taxon>
        <taxon>Pseudomonadati</taxon>
        <taxon>Bacteroidota</taxon>
        <taxon>Flavobacteriia</taxon>
        <taxon>Flavobacteriales</taxon>
        <taxon>Flavobacteriaceae</taxon>
        <taxon>Winogradskyella</taxon>
    </lineage>
</organism>
<reference evidence="2 3" key="1">
    <citation type="submission" date="2019-11" db="EMBL/GenBank/DDBJ databases">
        <title>Winogradskyella ouciana sp. nov., isolated from the hadal seawater of the Mariana Trench.</title>
        <authorList>
            <person name="Liu R."/>
        </authorList>
    </citation>
    <scope>NUCLEOTIDE SEQUENCE [LARGE SCALE GENOMIC DNA]</scope>
    <source>
        <strain evidence="2 3">ZXX205</strain>
    </source>
</reference>
<gene>
    <name evidence="2" type="ORF">F1003_08635</name>
</gene>
<comment type="caution">
    <text evidence="2">The sequence shown here is derived from an EMBL/GenBank/DDBJ whole genome shotgun (WGS) entry which is preliminary data.</text>
</comment>
<accession>A0A7K1GF05</accession>
<dbReference type="InterPro" id="IPR025491">
    <property type="entry name" value="DUF4382"/>
</dbReference>
<name>A0A7K1GF05_9FLAO</name>